<feature type="domain" description="Cadherin cytoplasmic C-terminal" evidence="3">
    <location>
        <begin position="1"/>
        <end position="67"/>
    </location>
</feature>
<evidence type="ECO:0000256" key="2">
    <source>
        <dbReference type="SAM" id="SignalP"/>
    </source>
</evidence>
<feature type="region of interest" description="Disordered" evidence="1">
    <location>
        <begin position="78"/>
        <end position="98"/>
    </location>
</feature>
<dbReference type="AlphaFoldDB" id="A0A7K4LZA6"/>
<dbReference type="EMBL" id="VWPW01028062">
    <property type="protein sequence ID" value="NWJ09612.1"/>
    <property type="molecule type" value="Genomic_DNA"/>
</dbReference>
<dbReference type="InterPro" id="IPR032455">
    <property type="entry name" value="Cadherin_C"/>
</dbReference>
<feature type="non-terminal residue" evidence="4">
    <location>
        <position position="1"/>
    </location>
</feature>
<comment type="caution">
    <text evidence="4">The sequence shown here is derived from an EMBL/GenBank/DDBJ whole genome shotgun (WGS) entry which is preliminary data.</text>
</comment>
<keyword evidence="2" id="KW-0732">Signal</keyword>
<dbReference type="Proteomes" id="UP000534426">
    <property type="component" value="Unassembled WGS sequence"/>
</dbReference>
<evidence type="ECO:0000313" key="4">
    <source>
        <dbReference type="EMBL" id="NWJ09612.1"/>
    </source>
</evidence>
<reference evidence="4 5" key="1">
    <citation type="submission" date="2019-09" db="EMBL/GenBank/DDBJ databases">
        <title>Bird 10,000 Genomes (B10K) Project - Family phase.</title>
        <authorList>
            <person name="Zhang G."/>
        </authorList>
    </citation>
    <scope>NUCLEOTIDE SEQUENCE [LARGE SCALE GENOMIC DNA]</scope>
    <source>
        <strain evidence="4">B10K-MSB-37135</strain>
        <tissue evidence="4">Heart</tissue>
    </source>
</reference>
<evidence type="ECO:0000313" key="5">
    <source>
        <dbReference type="Proteomes" id="UP000534426"/>
    </source>
</evidence>
<organism evidence="4 5">
    <name type="scientific">Crypturellus undulatus</name>
    <dbReference type="NCBI Taxonomy" id="48396"/>
    <lineage>
        <taxon>Eukaryota</taxon>
        <taxon>Metazoa</taxon>
        <taxon>Chordata</taxon>
        <taxon>Craniata</taxon>
        <taxon>Vertebrata</taxon>
        <taxon>Euteleostomi</taxon>
        <taxon>Archelosauria</taxon>
        <taxon>Archosauria</taxon>
        <taxon>Dinosauria</taxon>
        <taxon>Saurischia</taxon>
        <taxon>Theropoda</taxon>
        <taxon>Coelurosauria</taxon>
        <taxon>Aves</taxon>
        <taxon>Palaeognathae</taxon>
        <taxon>Tinamiformes</taxon>
        <taxon>Tinamidae</taxon>
        <taxon>Crypturellus</taxon>
    </lineage>
</organism>
<evidence type="ECO:0000256" key="1">
    <source>
        <dbReference type="SAM" id="MobiDB-lite"/>
    </source>
</evidence>
<dbReference type="Pfam" id="PF16492">
    <property type="entry name" value="Cadherin_C_2"/>
    <property type="match status" value="1"/>
</dbReference>
<proteinExistence type="predicted"/>
<accession>A0A7K4LZA6</accession>
<protein>
    <submittedName>
        <fullName evidence="4">PCDG6 protein</fullName>
    </submittedName>
</protein>
<name>A0A7K4LZA6_9AVES</name>
<feature type="non-terminal residue" evidence="4">
    <location>
        <position position="98"/>
    </location>
</feature>
<gene>
    <name evidence="4" type="primary">Pcdhga6_2</name>
    <name evidence="4" type="ORF">CRYUND_R15444</name>
</gene>
<feature type="chain" id="PRO_5029841175" evidence="2">
    <location>
        <begin position="18"/>
        <end position="98"/>
    </location>
</feature>
<feature type="signal peptide" evidence="2">
    <location>
        <begin position="1"/>
        <end position="17"/>
    </location>
</feature>
<sequence length="98" mass="10331">CLLVAFLLALLALRLRQWRRSRLLSASSGTLRAVPASHFVGIEGVRAFLHSYAHDVSLTTDSRKSHLGCPGGSCCNTLPAAPPPDQGAPLLLPEESGG</sequence>
<evidence type="ECO:0000259" key="3">
    <source>
        <dbReference type="Pfam" id="PF16492"/>
    </source>
</evidence>
<keyword evidence="5" id="KW-1185">Reference proteome</keyword>